<dbReference type="AlphaFoldDB" id="A0A2A4YV09"/>
<comment type="caution">
    <text evidence="2">The sequence shown here is derived from an EMBL/GenBank/DDBJ whole genome shotgun (WGS) entry which is preliminary data.</text>
</comment>
<feature type="chain" id="PRO_5013150603" evidence="1">
    <location>
        <begin position="23"/>
        <end position="156"/>
    </location>
</feature>
<feature type="signal peptide" evidence="1">
    <location>
        <begin position="1"/>
        <end position="22"/>
    </location>
</feature>
<sequence>MKKILAALAITTMLTLPMITHAKPITFTTILKNYGGNGAYIALYLTDKNGVYKDTIWMSGGKSKYYPHLRGWSAATGLNLSEARGITGASTGSGRTLKVSADLADSLIDAGYQIRVDVSVEDFRDSPSDIVVPLTSQNASKLQRGRRYVKDFSYSM</sequence>
<name>A0A2A4YV09_9PROT</name>
<keyword evidence="1" id="KW-0732">Signal</keyword>
<dbReference type="Pfam" id="PF10029">
    <property type="entry name" value="DUF2271"/>
    <property type="match status" value="1"/>
</dbReference>
<protein>
    <submittedName>
        <fullName evidence="2">Tat pathway signal protein</fullName>
    </submittedName>
</protein>
<proteinExistence type="predicted"/>
<reference key="1">
    <citation type="submission" date="2017-08" db="EMBL/GenBank/DDBJ databases">
        <title>A dynamic microbial community with high functional redundancy inhabits the cold, oxic subseafloor aquifer.</title>
        <authorList>
            <person name="Tully B.J."/>
            <person name="Wheat C.G."/>
            <person name="Glazer B.T."/>
            <person name="Huber J.A."/>
        </authorList>
    </citation>
    <scope>NUCLEOTIDE SEQUENCE [LARGE SCALE GENOMIC DNA]</scope>
</reference>
<reference evidence="2" key="2">
    <citation type="journal article" date="2018" name="ISME J.">
        <title>A dynamic microbial community with high functional redundancy inhabits the cold, oxic subseafloor aquifer.</title>
        <authorList>
            <person name="Tully B.J."/>
            <person name="Wheat C.G."/>
            <person name="Glazer B.T."/>
            <person name="Huber J.A."/>
        </authorList>
    </citation>
    <scope>NUCLEOTIDE SEQUENCE</scope>
    <source>
        <strain evidence="2">NORP83</strain>
    </source>
</reference>
<evidence type="ECO:0000256" key="1">
    <source>
        <dbReference type="SAM" id="SignalP"/>
    </source>
</evidence>
<organism evidence="2">
    <name type="scientific">OCS116 cluster bacterium</name>
    <dbReference type="NCBI Taxonomy" id="2030921"/>
    <lineage>
        <taxon>Bacteria</taxon>
        <taxon>Pseudomonadati</taxon>
        <taxon>Pseudomonadota</taxon>
        <taxon>Alphaproteobacteria</taxon>
        <taxon>OCS116 cluster</taxon>
    </lineage>
</organism>
<gene>
    <name evidence="2" type="ORF">COB13_14020</name>
</gene>
<accession>A0A2A4YV09</accession>
<evidence type="ECO:0000313" key="2">
    <source>
        <dbReference type="EMBL" id="PCI98339.1"/>
    </source>
</evidence>
<dbReference type="EMBL" id="NVUS01000022">
    <property type="protein sequence ID" value="PCI98339.1"/>
    <property type="molecule type" value="Genomic_DNA"/>
</dbReference>
<dbReference type="InterPro" id="IPR014469">
    <property type="entry name" value="DUF2271"/>
</dbReference>